<evidence type="ECO:0000256" key="1">
    <source>
        <dbReference type="SAM" id="MobiDB-lite"/>
    </source>
</evidence>
<dbReference type="Proteomes" id="UP000324705">
    <property type="component" value="Chromosome 2B"/>
</dbReference>
<dbReference type="AlphaFoldDB" id="A0A9R1PIP4"/>
<dbReference type="Gramene" id="TRITD2Bv1G072730.1">
    <property type="protein sequence ID" value="TRITD2Bv1G072730.1"/>
    <property type="gene ID" value="TRITD2Bv1G072730"/>
</dbReference>
<evidence type="ECO:0000313" key="3">
    <source>
        <dbReference type="Proteomes" id="UP000324705"/>
    </source>
</evidence>
<dbReference type="EMBL" id="LT934114">
    <property type="protein sequence ID" value="VAH44185.1"/>
    <property type="molecule type" value="Genomic_DNA"/>
</dbReference>
<gene>
    <name evidence="2" type="ORF">TRITD_2Bv1G072730</name>
</gene>
<evidence type="ECO:0000313" key="2">
    <source>
        <dbReference type="EMBL" id="VAH44185.1"/>
    </source>
</evidence>
<sequence length="154" mass="16539">MPRWHLSLTRITGASPSRAVVASPLAQSLSPLMCRGTVTRPHRHDQGDNSSPTPPPSARSNDNSKLCGTACSERCAAGAPPPQPPAWPTTRPRPHRCRRPATRPHARPARSTRHRGPPPAASAGQETETPPAPGDLGISIDRLSKRYLARLPHC</sequence>
<reference evidence="2 3" key="1">
    <citation type="submission" date="2017-09" db="EMBL/GenBank/DDBJ databases">
        <authorList>
            <consortium name="International Durum Wheat Genome Sequencing Consortium (IDWGSC)"/>
            <person name="Milanesi L."/>
        </authorList>
    </citation>
    <scope>NUCLEOTIDE SEQUENCE [LARGE SCALE GENOMIC DNA]</scope>
    <source>
        <strain evidence="3">cv. Svevo</strain>
    </source>
</reference>
<organism evidence="2 3">
    <name type="scientific">Triticum turgidum subsp. durum</name>
    <name type="common">Durum wheat</name>
    <name type="synonym">Triticum durum</name>
    <dbReference type="NCBI Taxonomy" id="4567"/>
    <lineage>
        <taxon>Eukaryota</taxon>
        <taxon>Viridiplantae</taxon>
        <taxon>Streptophyta</taxon>
        <taxon>Embryophyta</taxon>
        <taxon>Tracheophyta</taxon>
        <taxon>Spermatophyta</taxon>
        <taxon>Magnoliopsida</taxon>
        <taxon>Liliopsida</taxon>
        <taxon>Poales</taxon>
        <taxon>Poaceae</taxon>
        <taxon>BOP clade</taxon>
        <taxon>Pooideae</taxon>
        <taxon>Triticodae</taxon>
        <taxon>Triticeae</taxon>
        <taxon>Triticinae</taxon>
        <taxon>Triticum</taxon>
    </lineage>
</organism>
<proteinExistence type="predicted"/>
<dbReference type="OMA" id="PAWPTTR"/>
<feature type="compositionally biased region" description="Basic residues" evidence="1">
    <location>
        <begin position="92"/>
        <end position="116"/>
    </location>
</feature>
<protein>
    <submittedName>
        <fullName evidence="2">Uncharacterized protein</fullName>
    </submittedName>
</protein>
<accession>A0A9R1PIP4</accession>
<name>A0A9R1PIP4_TRITD</name>
<feature type="region of interest" description="Disordered" evidence="1">
    <location>
        <begin position="28"/>
        <end position="139"/>
    </location>
</feature>
<keyword evidence="3" id="KW-1185">Reference proteome</keyword>